<keyword evidence="3" id="KW-0274">FAD</keyword>
<protein>
    <submittedName>
        <fullName evidence="8">FAD binding domain-containing protein</fullName>
    </submittedName>
</protein>
<keyword evidence="2" id="KW-0285">Flavoprotein</keyword>
<dbReference type="STRING" id="2594813.A0A395N1Q8"/>
<sequence length="792" mass="86825">MTAQVFPGGDHFRSKTASDEMHEHSFHPLVDRSSCIELANRGGMSEASLYRHKKALYAVKKRARSPTGDEEKILEEVRVISTVILRCDNSSIGNSQWDWSEDQIPTFFTFYAEQGTLRDFLKHNDGVFLTQKRNFAIDIASGLHTLHAANIAHGDINLVNTLVFPHPSNDGSWIAKVSNFTQSVFGLSSRRQTVYPGAALYSAPEVRGYGEIPSDQLVLCESFSYGLLAWEIIKDGENYFHPSWIREDSDTNEASRQEEYLRTLPADGLLNHALSFLCSSCRKDLATIALSLDYCDRATINYNISNFIEAEITSLANLSHLGRLANSPLYPTLGNGSWVPDTRKSPFCFVLPTTAEEVSQTIVALRDAGNGGGDWHIAVRSGGHGTDHLNNIDTGVTIDLTQINASTYNKETNIASVGTGARWGDVYADLLEHDVSVMGGREGVVGVGGVVLGGGVSWYTSKRAFACDSVVNYEVVLANGSIIYANRHSHGDLWKALKGGGANFGIVTRFDMEAFPAQNITKATTMISMEHLDEALKAVVGFTNLDQSFEDNYLLTAFNYDQASDSTVITLTEVNTANNLNSSAFDSVRKIPTLRQIPAKAMSLAESAHGSSLSDEMRTIGAGPITVANDPRILRFIVDKYNGFVKDIKQKVNPSNFSTIFDLQPLPSRVADYSVSKGGNMLGLERNNRDRVIAAVGAILFGGQYSDQDVALIYQLSVALNEKIIAHAKSLGLSEDWVYLAYADAQQDPQGSYGQANTHHIRQVSQKYDADGFFQKRVPGGFKIDRVDTGMK</sequence>
<dbReference type="PROSITE" id="PS51387">
    <property type="entry name" value="FAD_PCMH"/>
    <property type="match status" value="1"/>
</dbReference>
<evidence type="ECO:0000313" key="9">
    <source>
        <dbReference type="Proteomes" id="UP000265631"/>
    </source>
</evidence>
<evidence type="ECO:0000256" key="4">
    <source>
        <dbReference type="ARBA" id="ARBA00023002"/>
    </source>
</evidence>
<dbReference type="Proteomes" id="UP000265631">
    <property type="component" value="Unassembled WGS sequence"/>
</dbReference>
<dbReference type="PANTHER" id="PTHR42973">
    <property type="entry name" value="BINDING OXIDOREDUCTASE, PUTATIVE (AFU_ORTHOLOGUE AFUA_1G17690)-RELATED"/>
    <property type="match status" value="1"/>
</dbReference>
<dbReference type="SUPFAM" id="SSF56112">
    <property type="entry name" value="Protein kinase-like (PK-like)"/>
    <property type="match status" value="1"/>
</dbReference>
<evidence type="ECO:0000313" key="8">
    <source>
        <dbReference type="EMBL" id="RFN53887.1"/>
    </source>
</evidence>
<dbReference type="InterPro" id="IPR016166">
    <property type="entry name" value="FAD-bd_PCMH"/>
</dbReference>
<evidence type="ECO:0000256" key="5">
    <source>
        <dbReference type="SAM" id="MobiDB-lite"/>
    </source>
</evidence>
<feature type="region of interest" description="Disordered" evidence="5">
    <location>
        <begin position="1"/>
        <end position="20"/>
    </location>
</feature>
<name>A0A395N1Q8_9HYPO</name>
<dbReference type="SMART" id="SM00220">
    <property type="entry name" value="S_TKc"/>
    <property type="match status" value="1"/>
</dbReference>
<accession>A0A395N1Q8</accession>
<evidence type="ECO:0000256" key="2">
    <source>
        <dbReference type="ARBA" id="ARBA00022630"/>
    </source>
</evidence>
<comment type="similarity">
    <text evidence="1">Belongs to the oxygen-dependent FAD-linked oxidoreductase family.</text>
</comment>
<dbReference type="InterPro" id="IPR036318">
    <property type="entry name" value="FAD-bd_PCMH-like_sf"/>
</dbReference>
<organism evidence="8 9">
    <name type="scientific">Fusarium flagelliforme</name>
    <dbReference type="NCBI Taxonomy" id="2675880"/>
    <lineage>
        <taxon>Eukaryota</taxon>
        <taxon>Fungi</taxon>
        <taxon>Dikarya</taxon>
        <taxon>Ascomycota</taxon>
        <taxon>Pezizomycotina</taxon>
        <taxon>Sordariomycetes</taxon>
        <taxon>Hypocreomycetidae</taxon>
        <taxon>Hypocreales</taxon>
        <taxon>Nectriaceae</taxon>
        <taxon>Fusarium</taxon>
        <taxon>Fusarium incarnatum-equiseti species complex</taxon>
    </lineage>
</organism>
<dbReference type="PANTHER" id="PTHR42973:SF53">
    <property type="entry name" value="FAD-BINDING PCMH-TYPE DOMAIN-CONTAINING PROTEIN-RELATED"/>
    <property type="match status" value="1"/>
</dbReference>
<dbReference type="EMBL" id="PXXK01000035">
    <property type="protein sequence ID" value="RFN53887.1"/>
    <property type="molecule type" value="Genomic_DNA"/>
</dbReference>
<dbReference type="AlphaFoldDB" id="A0A395N1Q8"/>
<keyword evidence="4" id="KW-0560">Oxidoreductase</keyword>
<dbReference type="InterPro" id="IPR016169">
    <property type="entry name" value="FAD-bd_PCMH_sub2"/>
</dbReference>
<proteinExistence type="inferred from homology"/>
<comment type="caution">
    <text evidence="8">The sequence shown here is derived from an EMBL/GenBank/DDBJ whole genome shotgun (WGS) entry which is preliminary data.</text>
</comment>
<keyword evidence="9" id="KW-1185">Reference proteome</keyword>
<dbReference type="GO" id="GO:0016491">
    <property type="term" value="F:oxidoreductase activity"/>
    <property type="evidence" value="ECO:0007669"/>
    <property type="project" value="UniProtKB-KW"/>
</dbReference>
<dbReference type="Pfam" id="PF01565">
    <property type="entry name" value="FAD_binding_4"/>
    <property type="match status" value="1"/>
</dbReference>
<evidence type="ECO:0000259" key="7">
    <source>
        <dbReference type="PROSITE" id="PS51387"/>
    </source>
</evidence>
<dbReference type="InterPro" id="IPR000719">
    <property type="entry name" value="Prot_kinase_dom"/>
</dbReference>
<dbReference type="GO" id="GO:0071949">
    <property type="term" value="F:FAD binding"/>
    <property type="evidence" value="ECO:0007669"/>
    <property type="project" value="InterPro"/>
</dbReference>
<dbReference type="GO" id="GO:0005524">
    <property type="term" value="F:ATP binding"/>
    <property type="evidence" value="ECO:0007669"/>
    <property type="project" value="InterPro"/>
</dbReference>
<dbReference type="Gene3D" id="3.30.465.10">
    <property type="match status" value="1"/>
</dbReference>
<dbReference type="InterPro" id="IPR011009">
    <property type="entry name" value="Kinase-like_dom_sf"/>
</dbReference>
<dbReference type="PROSITE" id="PS50011">
    <property type="entry name" value="PROTEIN_KINASE_DOM"/>
    <property type="match status" value="1"/>
</dbReference>
<gene>
    <name evidence="8" type="ORF">FIE12Z_1801</name>
</gene>
<feature type="compositionally biased region" description="Basic and acidic residues" evidence="5">
    <location>
        <begin position="10"/>
        <end position="20"/>
    </location>
</feature>
<dbReference type="Pfam" id="PF00069">
    <property type="entry name" value="Pkinase"/>
    <property type="match status" value="1"/>
</dbReference>
<reference evidence="8 9" key="1">
    <citation type="journal article" date="2018" name="PLoS Pathog.">
        <title>Evolution of structural diversity of trichothecenes, a family of toxins produced by plant pathogenic and entomopathogenic fungi.</title>
        <authorList>
            <person name="Proctor R.H."/>
            <person name="McCormick S.P."/>
            <person name="Kim H.S."/>
            <person name="Cardoza R.E."/>
            <person name="Stanley A.M."/>
            <person name="Lindo L."/>
            <person name="Kelly A."/>
            <person name="Brown D.W."/>
            <person name="Lee T."/>
            <person name="Vaughan M.M."/>
            <person name="Alexander N.J."/>
            <person name="Busman M."/>
            <person name="Gutierrez S."/>
        </authorList>
    </citation>
    <scope>NUCLEOTIDE SEQUENCE [LARGE SCALE GENOMIC DNA]</scope>
    <source>
        <strain evidence="8 9">NRRL 13405</strain>
    </source>
</reference>
<dbReference type="InterPro" id="IPR006094">
    <property type="entry name" value="Oxid_FAD_bind_N"/>
</dbReference>
<evidence type="ECO:0000256" key="3">
    <source>
        <dbReference type="ARBA" id="ARBA00022827"/>
    </source>
</evidence>
<feature type="domain" description="FAD-binding PCMH-type" evidence="7">
    <location>
        <begin position="342"/>
        <end position="517"/>
    </location>
</feature>
<dbReference type="SUPFAM" id="SSF56176">
    <property type="entry name" value="FAD-binding/transporter-associated domain-like"/>
    <property type="match status" value="1"/>
</dbReference>
<evidence type="ECO:0000259" key="6">
    <source>
        <dbReference type="PROSITE" id="PS50011"/>
    </source>
</evidence>
<dbReference type="Gene3D" id="1.10.510.10">
    <property type="entry name" value="Transferase(Phosphotransferase) domain 1"/>
    <property type="match status" value="1"/>
</dbReference>
<dbReference type="GO" id="GO:0004672">
    <property type="term" value="F:protein kinase activity"/>
    <property type="evidence" value="ECO:0007669"/>
    <property type="project" value="InterPro"/>
</dbReference>
<feature type="domain" description="Protein kinase" evidence="6">
    <location>
        <begin position="33"/>
        <end position="308"/>
    </location>
</feature>
<dbReference type="InterPro" id="IPR050416">
    <property type="entry name" value="FAD-linked_Oxidoreductase"/>
</dbReference>
<evidence type="ECO:0000256" key="1">
    <source>
        <dbReference type="ARBA" id="ARBA00005466"/>
    </source>
</evidence>